<comment type="caution">
    <text evidence="1">The sequence shown here is derived from an EMBL/GenBank/DDBJ whole genome shotgun (WGS) entry which is preliminary data.</text>
</comment>
<accession>A0ABD5Z8E5</accession>
<keyword evidence="2" id="KW-1185">Reference proteome</keyword>
<dbReference type="EMBL" id="JBHTAR010000011">
    <property type="protein sequence ID" value="MFC7201419.1"/>
    <property type="molecule type" value="Genomic_DNA"/>
</dbReference>
<dbReference type="AlphaFoldDB" id="A0ABD5Z8E5"/>
<dbReference type="RefSeq" id="WP_279528164.1">
    <property type="nucleotide sequence ID" value="NZ_CP122312.1"/>
</dbReference>
<organism evidence="1 2">
    <name type="scientific">Halospeciosus flavus</name>
    <dbReference type="NCBI Taxonomy" id="3032283"/>
    <lineage>
        <taxon>Archaea</taxon>
        <taxon>Methanobacteriati</taxon>
        <taxon>Methanobacteriota</taxon>
        <taxon>Stenosarchaea group</taxon>
        <taxon>Halobacteria</taxon>
        <taxon>Halobacteriales</taxon>
        <taxon>Halobacteriaceae</taxon>
        <taxon>Halospeciosus</taxon>
    </lineage>
</organism>
<evidence type="ECO:0000313" key="1">
    <source>
        <dbReference type="EMBL" id="MFC7201419.1"/>
    </source>
</evidence>
<dbReference type="SUPFAM" id="SSF46785">
    <property type="entry name" value="Winged helix' DNA-binding domain"/>
    <property type="match status" value="1"/>
</dbReference>
<evidence type="ECO:0000313" key="2">
    <source>
        <dbReference type="Proteomes" id="UP001596447"/>
    </source>
</evidence>
<dbReference type="Gene3D" id="1.10.10.10">
    <property type="entry name" value="Winged helix-like DNA-binding domain superfamily/Winged helix DNA-binding domain"/>
    <property type="match status" value="1"/>
</dbReference>
<protein>
    <submittedName>
        <fullName evidence="1">Uncharacterized protein</fullName>
    </submittedName>
</protein>
<name>A0ABD5Z8E5_9EURY</name>
<reference evidence="1 2" key="1">
    <citation type="journal article" date="2019" name="Int. J. Syst. Evol. Microbiol.">
        <title>The Global Catalogue of Microorganisms (GCM) 10K type strain sequencing project: providing services to taxonomists for standard genome sequencing and annotation.</title>
        <authorList>
            <consortium name="The Broad Institute Genomics Platform"/>
            <consortium name="The Broad Institute Genome Sequencing Center for Infectious Disease"/>
            <person name="Wu L."/>
            <person name="Ma J."/>
        </authorList>
    </citation>
    <scope>NUCLEOTIDE SEQUENCE [LARGE SCALE GENOMIC DNA]</scope>
    <source>
        <strain evidence="1 2">XZGYJ-43</strain>
    </source>
</reference>
<dbReference type="InterPro" id="IPR036388">
    <property type="entry name" value="WH-like_DNA-bd_sf"/>
</dbReference>
<gene>
    <name evidence="1" type="ORF">ACFQJ9_18760</name>
</gene>
<sequence>MFDHDNLREPDETALGECIAGGNHRTEEIARELGIPKQQAVDRLRDLQQRGRVETATSGNALTWWLDDEG</sequence>
<dbReference type="InterPro" id="IPR036390">
    <property type="entry name" value="WH_DNA-bd_sf"/>
</dbReference>
<dbReference type="Proteomes" id="UP001596447">
    <property type="component" value="Unassembled WGS sequence"/>
</dbReference>
<proteinExistence type="predicted"/>